<dbReference type="Proteomes" id="UP000640725">
    <property type="component" value="Unassembled WGS sequence"/>
</dbReference>
<keyword evidence="5" id="KW-1185">Reference proteome</keyword>
<dbReference type="Gene3D" id="3.30.420.40">
    <property type="match status" value="2"/>
</dbReference>
<evidence type="ECO:0000256" key="3">
    <source>
        <dbReference type="ARBA" id="ARBA00023186"/>
    </source>
</evidence>
<proteinExistence type="predicted"/>
<evidence type="ECO:0000313" key="4">
    <source>
        <dbReference type="EMBL" id="MBE9142250.1"/>
    </source>
</evidence>
<gene>
    <name evidence="4" type="ORF">IQ236_03320</name>
</gene>
<dbReference type="Gene3D" id="3.90.640.10">
    <property type="entry name" value="Actin, Chain A, domain 4"/>
    <property type="match status" value="1"/>
</dbReference>
<evidence type="ECO:0000256" key="1">
    <source>
        <dbReference type="ARBA" id="ARBA00022741"/>
    </source>
</evidence>
<dbReference type="RefSeq" id="WP_193867943.1">
    <property type="nucleotide sequence ID" value="NZ_JADEWU010000004.1"/>
</dbReference>
<sequence>MNNIAVLLDLDNIKPQLSEIETLCAEYGTLIERRAFCNTPAVLTAYGNAFREFKYRFELTPGLATVPQEVDHLIIQTTRELIENPKSNIKLIAIVSNDNGYARLFRDLKLKGIKTLVIGNQIGNQLRETADHVRLLQGIIQPIYMGIDLGTTNTVIARANLNLVTQQWTATELSIPIKNEQGSLFNQSMIPSHIRFNSKTEAEVGQHIKTQYYAFSDKTILSWKHNMGVSIDNKSFTYQLSSGNILPEEAASKILLHCRNELTRRYNEIQGVVITHPASYESDAIEATRKAAMLAGWEEGEIVLLAEPQAALYDFLYRIQKGEIHQVFDLNQPCNILVYDLGGGTLDITLHNIQWNQSKAEFIIQDLAIGSRTRVGGDIVDQLIADYILQNAPNVKNLPEGERKKLRYELEVYAEKFKKTWGSEYTYSSQKQNFQYSFQGGFLNGDCPILYYISSKKMQEILSPLLCEDLSLDLLETLNPETAFNESPFTDRFNTFVVPILEVLLKAKQNLGEIPPIDFILLNGGMTYFPPIRERLGKLFGKVPLLEENQPDVAVARGAALYAAGALKSVDRINPTNIHLEVSDKGEHNLRLLIKQGQKYPYKTIFKGFKLPNQESGYLGFNIWVGMGNKPNVNTKLQRQRQVNFEEIKQANLSPGCLLDMEIEYTFDERLLLTLISESGGRFKLAVDSEIVSIPNKEKTKETCPSTSSFSEAEITIPTIDRKRAGQAIIPGIRVKFPEWEALAKSLNNNWNNGHFQDRFRELRIRTKTCENRQEIIHHLLGWLESGQILETSTSGIKTLMAVRGLTEIFETISTDDSLASGLETRYQRWIKQKFETGLHQLSNTLFTDIAETPGKLLWRGFDQHLIIAFRRYQQQPQALSFLNSLAKCGKPTENSLDILHHVIKTSPHIGQREKAAWALGRLMSPGQPEEWKPQFEDVEKAAQFALNQLVKSENKPQVATNLLGCLYLCTLWKIKGKALSDEIYQQVEQLPSRSLPVDQQLQGYPQIQATFEERLELLPKLLNSQNISQEDVKKINVFILEVS</sequence>
<dbReference type="SUPFAM" id="SSF53067">
    <property type="entry name" value="Actin-like ATPase domain"/>
    <property type="match status" value="2"/>
</dbReference>
<keyword evidence="1" id="KW-0547">Nucleotide-binding</keyword>
<accession>A0ABR9U717</accession>
<reference evidence="4 5" key="1">
    <citation type="submission" date="2020-10" db="EMBL/GenBank/DDBJ databases">
        <authorList>
            <person name="Castelo-Branco R."/>
            <person name="Eusebio N."/>
            <person name="Adriana R."/>
            <person name="Vieira A."/>
            <person name="Brugerolle De Fraissinette N."/>
            <person name="Rezende De Castro R."/>
            <person name="Schneider M.P."/>
            <person name="Vasconcelos V."/>
            <person name="Leao P.N."/>
        </authorList>
    </citation>
    <scope>NUCLEOTIDE SEQUENCE [LARGE SCALE GENOMIC DNA]</scope>
    <source>
        <strain evidence="4 5">LEGE 06226</strain>
    </source>
</reference>
<dbReference type="SUPFAM" id="SSF48371">
    <property type="entry name" value="ARM repeat"/>
    <property type="match status" value="1"/>
</dbReference>
<evidence type="ECO:0000313" key="5">
    <source>
        <dbReference type="Proteomes" id="UP000640725"/>
    </source>
</evidence>
<protein>
    <submittedName>
        <fullName evidence="4">Hsp70 family protein</fullName>
    </submittedName>
</protein>
<evidence type="ECO:0000256" key="2">
    <source>
        <dbReference type="ARBA" id="ARBA00022840"/>
    </source>
</evidence>
<dbReference type="PRINTS" id="PR00301">
    <property type="entry name" value="HEATSHOCK70"/>
</dbReference>
<dbReference type="PANTHER" id="PTHR19375">
    <property type="entry name" value="HEAT SHOCK PROTEIN 70KDA"/>
    <property type="match status" value="1"/>
</dbReference>
<keyword evidence="3" id="KW-0143">Chaperone</keyword>
<comment type="caution">
    <text evidence="4">The sequence shown here is derived from an EMBL/GenBank/DDBJ whole genome shotgun (WGS) entry which is preliminary data.</text>
</comment>
<dbReference type="InterPro" id="IPR013126">
    <property type="entry name" value="Hsp_70_fam"/>
</dbReference>
<dbReference type="Pfam" id="PF00012">
    <property type="entry name" value="HSP70"/>
    <property type="match status" value="2"/>
</dbReference>
<dbReference type="InterPro" id="IPR016024">
    <property type="entry name" value="ARM-type_fold"/>
</dbReference>
<dbReference type="InterPro" id="IPR043129">
    <property type="entry name" value="ATPase_NBD"/>
</dbReference>
<organism evidence="4 5">
    <name type="scientific">Planktothrix mougeotii LEGE 06226</name>
    <dbReference type="NCBI Taxonomy" id="1828728"/>
    <lineage>
        <taxon>Bacteria</taxon>
        <taxon>Bacillati</taxon>
        <taxon>Cyanobacteriota</taxon>
        <taxon>Cyanophyceae</taxon>
        <taxon>Oscillatoriophycideae</taxon>
        <taxon>Oscillatoriales</taxon>
        <taxon>Microcoleaceae</taxon>
        <taxon>Planktothrix</taxon>
    </lineage>
</organism>
<name>A0ABR9U717_9CYAN</name>
<dbReference type="EMBL" id="JADEWU010000004">
    <property type="protein sequence ID" value="MBE9142250.1"/>
    <property type="molecule type" value="Genomic_DNA"/>
</dbReference>
<keyword evidence="2" id="KW-0067">ATP-binding</keyword>